<dbReference type="InterPro" id="IPR027417">
    <property type="entry name" value="P-loop_NTPase"/>
</dbReference>
<evidence type="ECO:0000313" key="2">
    <source>
        <dbReference type="EMBL" id="PEM72437.1"/>
    </source>
</evidence>
<sequence length="222" mass="25700">MNRQIAIREIVERMLMLKLDHPLRVGVSGITASGKTTFANELQNEIHLQGRKVVRASIDNFHNPKVVRYSQGKESAKGYYEDAHDYQAFAERLLVPLGPDGDMRYVMKSHDLETDMYTKTESILALKDMIFIIDGTFLLKKELQHLFDYKIFVETDFEIARERGSSREAKAFGNKKRAEEIFLQRYHAACHMYIEEHAPKQCADVVFMNNVIKAPRVVFQNL</sequence>
<dbReference type="Proteomes" id="UP000219775">
    <property type="component" value="Unassembled WGS sequence"/>
</dbReference>
<dbReference type="Gene3D" id="3.40.50.300">
    <property type="entry name" value="P-loop containing nucleotide triphosphate hydrolases"/>
    <property type="match status" value="1"/>
</dbReference>
<name>A0A2C3QAT0_9BACI</name>
<dbReference type="GO" id="GO:0005524">
    <property type="term" value="F:ATP binding"/>
    <property type="evidence" value="ECO:0007669"/>
    <property type="project" value="InterPro"/>
</dbReference>
<comment type="caution">
    <text evidence="2">The sequence shown here is derived from an EMBL/GenBank/DDBJ whole genome shotgun (WGS) entry which is preliminary data.</text>
</comment>
<dbReference type="RefSeq" id="WP_097847639.1">
    <property type="nucleotide sequence ID" value="NZ_NUAS01000072.1"/>
</dbReference>
<dbReference type="GO" id="GO:0004849">
    <property type="term" value="F:uridine kinase activity"/>
    <property type="evidence" value="ECO:0007669"/>
    <property type="project" value="UniProtKB-EC"/>
</dbReference>
<dbReference type="EC" id="2.7.1.48" evidence="2"/>
<evidence type="ECO:0000259" key="1">
    <source>
        <dbReference type="Pfam" id="PF00485"/>
    </source>
</evidence>
<dbReference type="PANTHER" id="PTHR10285">
    <property type="entry name" value="URIDINE KINASE"/>
    <property type="match status" value="1"/>
</dbReference>
<dbReference type="SUPFAM" id="SSF52540">
    <property type="entry name" value="P-loop containing nucleoside triphosphate hydrolases"/>
    <property type="match status" value="1"/>
</dbReference>
<dbReference type="Pfam" id="PF00485">
    <property type="entry name" value="PRK"/>
    <property type="match status" value="1"/>
</dbReference>
<accession>A0A2C3QAT0</accession>
<keyword evidence="2" id="KW-0418">Kinase</keyword>
<dbReference type="AlphaFoldDB" id="A0A2C3QAT0"/>
<dbReference type="InterPro" id="IPR006083">
    <property type="entry name" value="PRK/URK"/>
</dbReference>
<dbReference type="EMBL" id="NUDP01000012">
    <property type="protein sequence ID" value="PEM72437.1"/>
    <property type="molecule type" value="Genomic_DNA"/>
</dbReference>
<keyword evidence="2" id="KW-0808">Transferase</keyword>
<evidence type="ECO:0000313" key="3">
    <source>
        <dbReference type="Proteomes" id="UP000219775"/>
    </source>
</evidence>
<organism evidence="2 3">
    <name type="scientific">Bacillus pseudomycoides</name>
    <dbReference type="NCBI Taxonomy" id="64104"/>
    <lineage>
        <taxon>Bacteria</taxon>
        <taxon>Bacillati</taxon>
        <taxon>Bacillota</taxon>
        <taxon>Bacilli</taxon>
        <taxon>Bacillales</taxon>
        <taxon>Bacillaceae</taxon>
        <taxon>Bacillus</taxon>
        <taxon>Bacillus cereus group</taxon>
    </lineage>
</organism>
<reference evidence="2 3" key="1">
    <citation type="submission" date="2017-09" db="EMBL/GenBank/DDBJ databases">
        <title>Large-scale bioinformatics analysis of Bacillus genomes uncovers conserved roles of natural products in bacterial physiology.</title>
        <authorList>
            <consortium name="Agbiome Team Llc"/>
            <person name="Bleich R.M."/>
            <person name="Grubbs K.J."/>
            <person name="Santa Maria K.C."/>
            <person name="Allen S.E."/>
            <person name="Farag S."/>
            <person name="Shank E.A."/>
            <person name="Bowers A."/>
        </authorList>
    </citation>
    <scope>NUCLEOTIDE SEQUENCE [LARGE SCALE GENOMIC DNA]</scope>
    <source>
        <strain evidence="2 3">AFS009893</strain>
    </source>
</reference>
<feature type="domain" description="Phosphoribulokinase/uridine kinase" evidence="1">
    <location>
        <begin position="25"/>
        <end position="178"/>
    </location>
</feature>
<proteinExistence type="predicted"/>
<protein>
    <submittedName>
        <fullName evidence="2">Uridine kinase</fullName>
        <ecNumber evidence="2">2.7.1.48</ecNumber>
    </submittedName>
</protein>
<gene>
    <name evidence="2" type="ORF">CN613_03205</name>
</gene>